<dbReference type="AlphaFoldDB" id="A0AA37IVI1"/>
<dbReference type="GO" id="GO:0005886">
    <property type="term" value="C:plasma membrane"/>
    <property type="evidence" value="ECO:0007669"/>
    <property type="project" value="TreeGrafter"/>
</dbReference>
<name>A0AA37IVI1_9FIRM</name>
<dbReference type="GO" id="GO:0005384">
    <property type="term" value="F:manganese ion transmembrane transporter activity"/>
    <property type="evidence" value="ECO:0007669"/>
    <property type="project" value="TreeGrafter"/>
</dbReference>
<keyword evidence="8" id="KW-1185">Reference proteome</keyword>
<dbReference type="Gene3D" id="1.20.1740.10">
    <property type="entry name" value="Amino acid/polyamine transporter I"/>
    <property type="match status" value="1"/>
</dbReference>
<dbReference type="Proteomes" id="UP001055185">
    <property type="component" value="Unassembled WGS sequence"/>
</dbReference>
<feature type="transmembrane region" description="Helical" evidence="6">
    <location>
        <begin position="354"/>
        <end position="378"/>
    </location>
</feature>
<dbReference type="PANTHER" id="PTHR11706:SF33">
    <property type="entry name" value="NATURAL RESISTANCE-ASSOCIATED MACROPHAGE PROTEIN 2"/>
    <property type="match status" value="1"/>
</dbReference>
<evidence type="ECO:0000256" key="5">
    <source>
        <dbReference type="ARBA" id="ARBA00023136"/>
    </source>
</evidence>
<comment type="subcellular location">
    <subcellularLocation>
        <location evidence="1">Membrane</location>
        <topology evidence="1">Multi-pass membrane protein</topology>
    </subcellularLocation>
</comment>
<accession>A0AA37IVI1</accession>
<feature type="transmembrane region" description="Helical" evidence="6">
    <location>
        <begin position="328"/>
        <end position="348"/>
    </location>
</feature>
<feature type="transmembrane region" description="Helical" evidence="6">
    <location>
        <begin position="282"/>
        <end position="307"/>
    </location>
</feature>
<dbReference type="NCBIfam" id="NF037982">
    <property type="entry name" value="Nramp_1"/>
    <property type="match status" value="1"/>
</dbReference>
<gene>
    <name evidence="7" type="ORF">JCM17207_00690</name>
</gene>
<feature type="transmembrane region" description="Helical" evidence="6">
    <location>
        <begin position="157"/>
        <end position="178"/>
    </location>
</feature>
<evidence type="ECO:0000256" key="1">
    <source>
        <dbReference type="ARBA" id="ARBA00004141"/>
    </source>
</evidence>
<feature type="transmembrane region" description="Helical" evidence="6">
    <location>
        <begin position="198"/>
        <end position="219"/>
    </location>
</feature>
<dbReference type="Pfam" id="PF01566">
    <property type="entry name" value="Nramp"/>
    <property type="match status" value="1"/>
</dbReference>
<proteinExistence type="predicted"/>
<comment type="caution">
    <text evidence="7">The sequence shown here is derived from an EMBL/GenBank/DDBJ whole genome shotgun (WGS) entry which is preliminary data.</text>
</comment>
<evidence type="ECO:0000256" key="6">
    <source>
        <dbReference type="SAM" id="Phobius"/>
    </source>
</evidence>
<evidence type="ECO:0000256" key="3">
    <source>
        <dbReference type="ARBA" id="ARBA00022692"/>
    </source>
</evidence>
<dbReference type="InterPro" id="IPR001046">
    <property type="entry name" value="NRAMP_fam"/>
</dbReference>
<evidence type="ECO:0000256" key="4">
    <source>
        <dbReference type="ARBA" id="ARBA00022989"/>
    </source>
</evidence>
<keyword evidence="4 6" id="KW-1133">Transmembrane helix</keyword>
<reference evidence="7" key="1">
    <citation type="journal article" date="2022" name="Int. J. Syst. Evol. Microbiol.">
        <title>Genome-based, phenotypic and chemotaxonomic classification of Faecalibacterium strains: proposal of three novel species Faecalibacterium duncaniae sp. nov., Faecalibacterium hattorii sp. nov. and Faecalibacterium gallinarum sp. nov. .</title>
        <authorList>
            <person name="Sakamoto M."/>
            <person name="Sakurai N."/>
            <person name="Tanno H."/>
            <person name="Iino T."/>
            <person name="Ohkuma M."/>
            <person name="Endo A."/>
        </authorList>
    </citation>
    <scope>NUCLEOTIDE SEQUENCE</scope>
    <source>
        <strain evidence="7">JCM 17207</strain>
    </source>
</reference>
<dbReference type="PANTHER" id="PTHR11706">
    <property type="entry name" value="SOLUTE CARRIER PROTEIN FAMILY 11 MEMBER"/>
    <property type="match status" value="1"/>
</dbReference>
<evidence type="ECO:0000256" key="2">
    <source>
        <dbReference type="ARBA" id="ARBA00022448"/>
    </source>
</evidence>
<protein>
    <submittedName>
        <fullName evidence="7">Mn transporter</fullName>
    </submittedName>
</protein>
<evidence type="ECO:0000313" key="8">
    <source>
        <dbReference type="Proteomes" id="UP001055185"/>
    </source>
</evidence>
<feature type="transmembrane region" description="Helical" evidence="6">
    <location>
        <begin position="124"/>
        <end position="145"/>
    </location>
</feature>
<evidence type="ECO:0000313" key="7">
    <source>
        <dbReference type="EMBL" id="GJN63444.1"/>
    </source>
</evidence>
<feature type="transmembrane region" description="Helical" evidence="6">
    <location>
        <begin position="24"/>
        <end position="48"/>
    </location>
</feature>
<feature type="transmembrane region" description="Helical" evidence="6">
    <location>
        <begin position="240"/>
        <end position="262"/>
    </location>
</feature>
<feature type="transmembrane region" description="Helical" evidence="6">
    <location>
        <begin position="54"/>
        <end position="73"/>
    </location>
</feature>
<dbReference type="EMBL" id="BQKV01000003">
    <property type="protein sequence ID" value="GJN63444.1"/>
    <property type="molecule type" value="Genomic_DNA"/>
</dbReference>
<feature type="transmembrane region" description="Helical" evidence="6">
    <location>
        <begin position="94"/>
        <end position="112"/>
    </location>
</feature>
<sequence length="424" mass="45126">MSENKTVYGADIKRLPLRELLKRIGPGLVATGIVIGPGAVTTAAMLGADYGYSLVWLIIPIIFMGITFMMTTNRLAIITGMPTIHAIRKYYGRAAAYVVGIAVFMACLFFTMGNISGTGAGMNLIFGVNWKLGSVIMIAVVVYCYFAKNVYSKVEKIITLCILVMIVSFYATLIGVGGPDWGAFGKGLVSFEIPEGSLATALAFISTNAAVTSGIYATYLGKEKKWKKEDLFNGVMFTDALVHIISVVLISGAIILVGAVVLHPQGLSISAPAQLAELLVPIMGGAARYIMGLALLGAGFSSLLANTQRGMVLLGAGLDKDVSLESKFIRIGCLICLAFAMVICYSYDGSPTQLILMANIATSIATPVGGLFILLLLWRNDVNEGYKKPTVLRICMTISYIFALIMTGSALSGQLPKLMALFGL</sequence>
<organism evidence="7 8">
    <name type="scientific">Faecalibacterium gallinarum</name>
    <dbReference type="NCBI Taxonomy" id="2903556"/>
    <lineage>
        <taxon>Bacteria</taxon>
        <taxon>Bacillati</taxon>
        <taxon>Bacillota</taxon>
        <taxon>Clostridia</taxon>
        <taxon>Eubacteriales</taxon>
        <taxon>Oscillospiraceae</taxon>
        <taxon>Faecalibacterium</taxon>
    </lineage>
</organism>
<keyword evidence="2" id="KW-0813">Transport</keyword>
<dbReference type="RefSeq" id="WP_238315469.1">
    <property type="nucleotide sequence ID" value="NZ_BQKV01000003.1"/>
</dbReference>
<dbReference type="GO" id="GO:0015086">
    <property type="term" value="F:cadmium ion transmembrane transporter activity"/>
    <property type="evidence" value="ECO:0007669"/>
    <property type="project" value="TreeGrafter"/>
</dbReference>
<keyword evidence="3 6" id="KW-0812">Transmembrane</keyword>
<keyword evidence="5 6" id="KW-0472">Membrane</keyword>
<dbReference type="GO" id="GO:0034755">
    <property type="term" value="P:iron ion transmembrane transport"/>
    <property type="evidence" value="ECO:0007669"/>
    <property type="project" value="TreeGrafter"/>
</dbReference>
<feature type="transmembrane region" description="Helical" evidence="6">
    <location>
        <begin position="390"/>
        <end position="411"/>
    </location>
</feature>